<dbReference type="PROSITE" id="PS00018">
    <property type="entry name" value="EF_HAND_1"/>
    <property type="match status" value="1"/>
</dbReference>
<dbReference type="Proteomes" id="UP001156140">
    <property type="component" value="Unassembled WGS sequence"/>
</dbReference>
<dbReference type="InterPro" id="IPR011992">
    <property type="entry name" value="EF-hand-dom_pair"/>
</dbReference>
<feature type="chain" id="PRO_5041424755" description="EF-hand domain-containing protein" evidence="1">
    <location>
        <begin position="23"/>
        <end position="81"/>
    </location>
</feature>
<feature type="signal peptide" evidence="1">
    <location>
        <begin position="1"/>
        <end position="22"/>
    </location>
</feature>
<dbReference type="EMBL" id="JALAZD010000001">
    <property type="protein sequence ID" value="MCI0127887.1"/>
    <property type="molecule type" value="Genomic_DNA"/>
</dbReference>
<dbReference type="SMART" id="SM00054">
    <property type="entry name" value="EFh"/>
    <property type="match status" value="1"/>
</dbReference>
<protein>
    <recommendedName>
        <fullName evidence="2">EF-hand domain-containing protein</fullName>
    </recommendedName>
</protein>
<gene>
    <name evidence="3" type="ORF">ML536_13745</name>
</gene>
<keyword evidence="1" id="KW-0732">Signal</keyword>
<dbReference type="GO" id="GO:0005509">
    <property type="term" value="F:calcium ion binding"/>
    <property type="evidence" value="ECO:0007669"/>
    <property type="project" value="InterPro"/>
</dbReference>
<dbReference type="SUPFAM" id="SSF47473">
    <property type="entry name" value="EF-hand"/>
    <property type="match status" value="1"/>
</dbReference>
<feature type="domain" description="EF-hand" evidence="2">
    <location>
        <begin position="48"/>
        <end position="81"/>
    </location>
</feature>
<dbReference type="Gene3D" id="1.10.238.10">
    <property type="entry name" value="EF-hand"/>
    <property type="match status" value="1"/>
</dbReference>
<sequence length="81" mass="8655">MKSLLKISAALLIAAVPVTAFAAAPALDYAKIDTAKSGKITEAQLKAVYPKLTDDQFKKADADHDGTLSKTEFDAWMKTLA</sequence>
<name>A0AA41UC56_9HYPH</name>
<dbReference type="Pfam" id="PF00036">
    <property type="entry name" value="EF-hand_1"/>
    <property type="match status" value="1"/>
</dbReference>
<evidence type="ECO:0000259" key="2">
    <source>
        <dbReference type="PROSITE" id="PS50222"/>
    </source>
</evidence>
<comment type="caution">
    <text evidence="3">The sequence shown here is derived from an EMBL/GenBank/DDBJ whole genome shotgun (WGS) entry which is preliminary data.</text>
</comment>
<keyword evidence="4" id="KW-1185">Reference proteome</keyword>
<evidence type="ECO:0000313" key="3">
    <source>
        <dbReference type="EMBL" id="MCI0127887.1"/>
    </source>
</evidence>
<dbReference type="InterPro" id="IPR018247">
    <property type="entry name" value="EF_Hand_1_Ca_BS"/>
</dbReference>
<dbReference type="RefSeq" id="WP_035030392.1">
    <property type="nucleotide sequence ID" value="NZ_CP068983.1"/>
</dbReference>
<reference evidence="3" key="1">
    <citation type="submission" date="2022-03" db="EMBL/GenBank/DDBJ databases">
        <title>The complete genome sequence of a Methyloterrigena soli.</title>
        <authorList>
            <person name="Zi Z."/>
        </authorList>
    </citation>
    <scope>NUCLEOTIDE SEQUENCE</scope>
    <source>
        <strain evidence="3">M48</strain>
    </source>
</reference>
<dbReference type="InterPro" id="IPR002048">
    <property type="entry name" value="EF_hand_dom"/>
</dbReference>
<organism evidence="3 4">
    <name type="scientific">Paradevosia shaoguanensis</name>
    <dbReference type="NCBI Taxonomy" id="1335043"/>
    <lineage>
        <taxon>Bacteria</taxon>
        <taxon>Pseudomonadati</taxon>
        <taxon>Pseudomonadota</taxon>
        <taxon>Alphaproteobacteria</taxon>
        <taxon>Hyphomicrobiales</taxon>
        <taxon>Devosiaceae</taxon>
        <taxon>Paradevosia</taxon>
    </lineage>
</organism>
<dbReference type="PROSITE" id="PS50222">
    <property type="entry name" value="EF_HAND_2"/>
    <property type="match status" value="1"/>
</dbReference>
<evidence type="ECO:0000313" key="4">
    <source>
        <dbReference type="Proteomes" id="UP001156140"/>
    </source>
</evidence>
<evidence type="ECO:0000256" key="1">
    <source>
        <dbReference type="SAM" id="SignalP"/>
    </source>
</evidence>
<dbReference type="AlphaFoldDB" id="A0AA41UC56"/>
<proteinExistence type="predicted"/>
<accession>A0AA41UC56</accession>